<proteinExistence type="inferred from homology"/>
<keyword evidence="21" id="KW-1185">Reference proteome</keyword>
<evidence type="ECO:0000256" key="4">
    <source>
        <dbReference type="ARBA" id="ARBA00012428"/>
    </source>
</evidence>
<evidence type="ECO:0000256" key="7">
    <source>
        <dbReference type="ARBA" id="ARBA00022535"/>
    </source>
</evidence>
<evidence type="ECO:0000259" key="19">
    <source>
        <dbReference type="PROSITE" id="PS50042"/>
    </source>
</evidence>
<dbReference type="SMART" id="SM00100">
    <property type="entry name" value="cNMP"/>
    <property type="match status" value="3"/>
</dbReference>
<evidence type="ECO:0000313" key="21">
    <source>
        <dbReference type="Proteomes" id="UP000692954"/>
    </source>
</evidence>
<comment type="catalytic activity">
    <reaction evidence="17">
        <text>L-seryl-[protein] + ATP = O-phospho-L-seryl-[protein] + ADP + H(+)</text>
        <dbReference type="Rhea" id="RHEA:17989"/>
        <dbReference type="Rhea" id="RHEA-COMP:9863"/>
        <dbReference type="Rhea" id="RHEA-COMP:11604"/>
        <dbReference type="ChEBI" id="CHEBI:15378"/>
        <dbReference type="ChEBI" id="CHEBI:29999"/>
        <dbReference type="ChEBI" id="CHEBI:30616"/>
        <dbReference type="ChEBI" id="CHEBI:83421"/>
        <dbReference type="ChEBI" id="CHEBI:456216"/>
        <dbReference type="EC" id="2.7.11.12"/>
    </reaction>
</comment>
<comment type="subcellular location">
    <subcellularLocation>
        <location evidence="2">Endomembrane system</location>
    </subcellularLocation>
</comment>
<dbReference type="Proteomes" id="UP000692954">
    <property type="component" value="Unassembled WGS sequence"/>
</dbReference>
<feature type="domain" description="Protein kinase" evidence="18">
    <location>
        <begin position="413"/>
        <end position="670"/>
    </location>
</feature>
<evidence type="ECO:0000256" key="1">
    <source>
        <dbReference type="ARBA" id="ARBA00001946"/>
    </source>
</evidence>
<dbReference type="Pfam" id="PF00069">
    <property type="entry name" value="Pkinase"/>
    <property type="match status" value="1"/>
</dbReference>
<dbReference type="InterPro" id="IPR000595">
    <property type="entry name" value="cNMP-bd_dom"/>
</dbReference>
<dbReference type="PROSITE" id="PS00888">
    <property type="entry name" value="CNMP_BINDING_1"/>
    <property type="match status" value="1"/>
</dbReference>
<evidence type="ECO:0000256" key="17">
    <source>
        <dbReference type="ARBA" id="ARBA00047462"/>
    </source>
</evidence>
<evidence type="ECO:0000256" key="5">
    <source>
        <dbReference type="ARBA" id="ARBA00022490"/>
    </source>
</evidence>
<feature type="domain" description="Cyclic nucleotide-binding" evidence="19">
    <location>
        <begin position="55"/>
        <end position="170"/>
    </location>
</feature>
<keyword evidence="11" id="KW-0418">Kinase</keyword>
<keyword evidence="10" id="KW-0547">Nucleotide-binding</keyword>
<evidence type="ECO:0000256" key="6">
    <source>
        <dbReference type="ARBA" id="ARBA00022527"/>
    </source>
</evidence>
<dbReference type="GO" id="GO:0005952">
    <property type="term" value="C:cAMP-dependent protein kinase complex"/>
    <property type="evidence" value="ECO:0007669"/>
    <property type="project" value="TreeGrafter"/>
</dbReference>
<evidence type="ECO:0000256" key="14">
    <source>
        <dbReference type="ARBA" id="ARBA00023136"/>
    </source>
</evidence>
<dbReference type="GO" id="GO:0005524">
    <property type="term" value="F:ATP binding"/>
    <property type="evidence" value="ECO:0007669"/>
    <property type="project" value="UniProtKB-KW"/>
</dbReference>
<dbReference type="PANTHER" id="PTHR24353:SF37">
    <property type="entry name" value="CAMP-DEPENDENT PROTEIN KINASE CATALYTIC SUBUNIT PRKX"/>
    <property type="match status" value="1"/>
</dbReference>
<dbReference type="InterPro" id="IPR000719">
    <property type="entry name" value="Prot_kinase_dom"/>
</dbReference>
<evidence type="ECO:0000256" key="2">
    <source>
        <dbReference type="ARBA" id="ARBA00004308"/>
    </source>
</evidence>
<keyword evidence="8" id="KW-0808">Transferase</keyword>
<evidence type="ECO:0000313" key="20">
    <source>
        <dbReference type="EMBL" id="CAD8129448.1"/>
    </source>
</evidence>
<dbReference type="GO" id="GO:0030553">
    <property type="term" value="F:cGMP binding"/>
    <property type="evidence" value="ECO:0007669"/>
    <property type="project" value="UniProtKB-KW"/>
</dbReference>
<accession>A0A8S1RMF2</accession>
<dbReference type="PROSITE" id="PS50011">
    <property type="entry name" value="PROTEIN_KINASE_DOM"/>
    <property type="match status" value="1"/>
</dbReference>
<dbReference type="FunFam" id="2.60.120.10:FF:000068">
    <property type="entry name" value="cGMP-dependent protein kinase"/>
    <property type="match status" value="1"/>
</dbReference>
<feature type="domain" description="Cyclic nucleotide-binding" evidence="19">
    <location>
        <begin position="173"/>
        <end position="272"/>
    </location>
</feature>
<comment type="catalytic activity">
    <reaction evidence="16">
        <text>L-threonyl-[protein] + ATP = O-phospho-L-threonyl-[protein] + ADP + H(+)</text>
        <dbReference type="Rhea" id="RHEA:46608"/>
        <dbReference type="Rhea" id="RHEA-COMP:11060"/>
        <dbReference type="Rhea" id="RHEA-COMP:11605"/>
        <dbReference type="ChEBI" id="CHEBI:15378"/>
        <dbReference type="ChEBI" id="CHEBI:30013"/>
        <dbReference type="ChEBI" id="CHEBI:30616"/>
        <dbReference type="ChEBI" id="CHEBI:61977"/>
        <dbReference type="ChEBI" id="CHEBI:456216"/>
        <dbReference type="EC" id="2.7.11.12"/>
    </reaction>
</comment>
<evidence type="ECO:0000259" key="18">
    <source>
        <dbReference type="PROSITE" id="PS50011"/>
    </source>
</evidence>
<evidence type="ECO:0000256" key="16">
    <source>
        <dbReference type="ARBA" id="ARBA00047298"/>
    </source>
</evidence>
<evidence type="ECO:0000256" key="15">
    <source>
        <dbReference type="ARBA" id="ARBA00024113"/>
    </source>
</evidence>
<comment type="similarity">
    <text evidence="3">Belongs to the protein kinase superfamily. AGC Ser/Thr protein kinase family. cGMP subfamily.</text>
</comment>
<evidence type="ECO:0000256" key="10">
    <source>
        <dbReference type="ARBA" id="ARBA00022741"/>
    </source>
</evidence>
<dbReference type="GO" id="GO:0004692">
    <property type="term" value="F:cGMP-dependent protein kinase activity"/>
    <property type="evidence" value="ECO:0007669"/>
    <property type="project" value="UniProtKB-EC"/>
</dbReference>
<comment type="caution">
    <text evidence="20">The sequence shown here is derived from an EMBL/GenBank/DDBJ whole genome shotgun (WGS) entry which is preliminary data.</text>
</comment>
<dbReference type="PANTHER" id="PTHR24353">
    <property type="entry name" value="CYCLIC NUCLEOTIDE-DEPENDENT PROTEIN KINASE"/>
    <property type="match status" value="1"/>
</dbReference>
<evidence type="ECO:0000256" key="12">
    <source>
        <dbReference type="ARBA" id="ARBA00022840"/>
    </source>
</evidence>
<evidence type="ECO:0000256" key="11">
    <source>
        <dbReference type="ARBA" id="ARBA00022777"/>
    </source>
</evidence>
<comment type="cofactor">
    <cofactor evidence="1">
        <name>Mg(2+)</name>
        <dbReference type="ChEBI" id="CHEBI:18420"/>
    </cofactor>
</comment>
<keyword evidence="12" id="KW-0067">ATP-binding</keyword>
<reference evidence="20" key="1">
    <citation type="submission" date="2021-01" db="EMBL/GenBank/DDBJ databases">
        <authorList>
            <consortium name="Genoscope - CEA"/>
            <person name="William W."/>
        </authorList>
    </citation>
    <scope>NUCLEOTIDE SEQUENCE</scope>
</reference>
<dbReference type="EC" id="2.7.11.12" evidence="4"/>
<dbReference type="Pfam" id="PF00027">
    <property type="entry name" value="cNMP_binding"/>
    <property type="match status" value="2"/>
</dbReference>
<dbReference type="EMBL" id="CAJJDN010000223">
    <property type="protein sequence ID" value="CAD8129448.1"/>
    <property type="molecule type" value="Genomic_DNA"/>
</dbReference>
<dbReference type="GO" id="GO:0004691">
    <property type="term" value="F:cAMP-dependent protein kinase activity"/>
    <property type="evidence" value="ECO:0007669"/>
    <property type="project" value="TreeGrafter"/>
</dbReference>
<dbReference type="FunFam" id="2.60.120.10:FF:000089">
    <property type="entry name" value="cGMP-dependent protein kinase 5-1"/>
    <property type="match status" value="1"/>
</dbReference>
<evidence type="ECO:0000256" key="8">
    <source>
        <dbReference type="ARBA" id="ARBA00022679"/>
    </source>
</evidence>
<dbReference type="InterPro" id="IPR018488">
    <property type="entry name" value="cNMP-bd_CS"/>
</dbReference>
<keyword evidence="13" id="KW-0142">cGMP-binding</keyword>
<sequence length="739" mass="86509">MRNENNQEEIKSENKKQEQAEDVIDQEIIYENIEKQNKMKSPLDFQILLNCLNGVIFTLEAESKIQLIDKMFYCTVKDQQMVFKQGDKASLYFIIDSGRCEVIINNNKKKILQSGQSFGELEILYNVPQSTSVKALGNCTFWVMDRFTFRKTIEEISLKDFEQNQEILQKVKCFQSLTYDQRKAISSVLITLSFEPERIIVRKGDQADSFFIIKKGEVKIYKGDDQLIRTQEGDSFEEYSLQNNSVRQATVQAYKDVILLAISRFDLQRILGDKMYTIIFYGQQRWAFQRHPFLKWLTQLQIERIVSNMEQKQYKQGDIIIEKEQQCTHLIVVLMATIQYGQSLIGQGQIFGDQFLEQQNQILADSLIMKSDGFISQIQIKVFFEIIGDNLKEIYQQQKIAHINNIKIKLEELISIKILGQGDFTNIYLVHNKSENKNYSLKCISKAQIIKQNLERHLDQQKQVSQIANFPLIIHYYKSFKDQNYIYFLEEYVKGMQINEIIKEIGALNTYNLQFYIGSLILCMEYFHLNHIIYRNVSPTHVMVDDQGFIKLIGLGTAKYIENNKGKTFTMKGTPHYMAPEIFIGRGYTYSVDLWSIGIMMYEFIYGKVPYGENADDPYLIFEDIQNNPLNFPSEPKDQNAQKLMEQLINKIPQIRLGSSYAILKKKQFFENFNFDSLMNRDLKPPYIPPNTKFINDKEIQKAIETGKLIIEEIKSDPRTINNIYNSDDARNPDWDQIY</sequence>
<dbReference type="OrthoDB" id="100546at2759"/>
<keyword evidence="7" id="KW-0140">cGMP</keyword>
<organism evidence="20 21">
    <name type="scientific">Paramecium sonneborni</name>
    <dbReference type="NCBI Taxonomy" id="65129"/>
    <lineage>
        <taxon>Eukaryota</taxon>
        <taxon>Sar</taxon>
        <taxon>Alveolata</taxon>
        <taxon>Ciliophora</taxon>
        <taxon>Intramacronucleata</taxon>
        <taxon>Oligohymenophorea</taxon>
        <taxon>Peniculida</taxon>
        <taxon>Parameciidae</taxon>
        <taxon>Paramecium</taxon>
    </lineage>
</organism>
<feature type="domain" description="Cyclic nucleotide-binding" evidence="19">
    <location>
        <begin position="293"/>
        <end position="390"/>
    </location>
</feature>
<dbReference type="PROSITE" id="PS50042">
    <property type="entry name" value="CNMP_BINDING_3"/>
    <property type="match status" value="3"/>
</dbReference>
<protein>
    <recommendedName>
        <fullName evidence="15">cGMP-dependent protein kinase</fullName>
        <ecNumber evidence="4">2.7.11.12</ecNumber>
    </recommendedName>
</protein>
<keyword evidence="14" id="KW-0472">Membrane</keyword>
<dbReference type="AlphaFoldDB" id="A0A8S1RMF2"/>
<gene>
    <name evidence="20" type="ORF">PSON_ATCC_30995.1.T2230019</name>
</gene>
<dbReference type="GO" id="GO:0046872">
    <property type="term" value="F:metal ion binding"/>
    <property type="evidence" value="ECO:0007669"/>
    <property type="project" value="UniProtKB-KW"/>
</dbReference>
<evidence type="ECO:0000256" key="3">
    <source>
        <dbReference type="ARBA" id="ARBA00006352"/>
    </source>
</evidence>
<keyword evidence="9" id="KW-0479">Metal-binding</keyword>
<keyword evidence="6" id="KW-0723">Serine/threonine-protein kinase</keyword>
<evidence type="ECO:0000256" key="9">
    <source>
        <dbReference type="ARBA" id="ARBA00022723"/>
    </source>
</evidence>
<keyword evidence="5" id="KW-0963">Cytoplasm</keyword>
<dbReference type="GO" id="GO:0012505">
    <property type="term" value="C:endomembrane system"/>
    <property type="evidence" value="ECO:0007669"/>
    <property type="project" value="UniProtKB-SubCell"/>
</dbReference>
<dbReference type="CDD" id="cd00038">
    <property type="entry name" value="CAP_ED"/>
    <property type="match status" value="2"/>
</dbReference>
<name>A0A8S1RMF2_9CILI</name>
<evidence type="ECO:0000256" key="13">
    <source>
        <dbReference type="ARBA" id="ARBA00022992"/>
    </source>
</evidence>